<keyword evidence="1 4" id="KW-0378">Hydrolase</keyword>
<dbReference type="CDD" id="cd07216">
    <property type="entry name" value="Pat17_PNPLA8_PNPLA9_like3"/>
    <property type="match status" value="1"/>
</dbReference>
<dbReference type="EMBL" id="JAPZBS010000005">
    <property type="protein sequence ID" value="KAJ5369811.1"/>
    <property type="molecule type" value="Genomic_DNA"/>
</dbReference>
<dbReference type="PROSITE" id="PS51635">
    <property type="entry name" value="PNPLA"/>
    <property type="match status" value="1"/>
</dbReference>
<dbReference type="RefSeq" id="XP_056554245.1">
    <property type="nucleotide sequence ID" value="XM_056698832.1"/>
</dbReference>
<keyword evidence="3 4" id="KW-0443">Lipid metabolism</keyword>
<dbReference type="SUPFAM" id="SSF52151">
    <property type="entry name" value="FabD/lysophospholipase-like"/>
    <property type="match status" value="1"/>
</dbReference>
<dbReference type="Gene3D" id="3.40.1090.10">
    <property type="entry name" value="Cytosolic phospholipase A2 catalytic domain"/>
    <property type="match status" value="1"/>
</dbReference>
<dbReference type="Proteomes" id="UP001147782">
    <property type="component" value="Unassembled WGS sequence"/>
</dbReference>
<dbReference type="GO" id="GO:0019369">
    <property type="term" value="P:arachidonate metabolic process"/>
    <property type="evidence" value="ECO:0007669"/>
    <property type="project" value="TreeGrafter"/>
</dbReference>
<comment type="caution">
    <text evidence="6">The sequence shown here is derived from an EMBL/GenBank/DDBJ whole genome shotgun (WGS) entry which is preliminary data.</text>
</comment>
<organism evidence="6 7">
    <name type="scientific">Penicillium cataractarum</name>
    <dbReference type="NCBI Taxonomy" id="2100454"/>
    <lineage>
        <taxon>Eukaryota</taxon>
        <taxon>Fungi</taxon>
        <taxon>Dikarya</taxon>
        <taxon>Ascomycota</taxon>
        <taxon>Pezizomycotina</taxon>
        <taxon>Eurotiomycetes</taxon>
        <taxon>Eurotiomycetidae</taxon>
        <taxon>Eurotiales</taxon>
        <taxon>Aspergillaceae</taxon>
        <taxon>Penicillium</taxon>
    </lineage>
</organism>
<evidence type="ECO:0000256" key="1">
    <source>
        <dbReference type="ARBA" id="ARBA00022801"/>
    </source>
</evidence>
<dbReference type="InterPro" id="IPR016035">
    <property type="entry name" value="Acyl_Trfase/lysoPLipase"/>
</dbReference>
<sequence length="359" mass="39626">MPGIDSNPSSLDKDGLCLLSLDGGGVRGLSTLYVLQAMMKHINVERNEGGLHAVKPCEIFDLIGGTSTGGLIAIMLGRLEMDVSECIKAYITLSKEIFEKSAWFPLKRNLDVNDRFDSAALERCIRDIVKKNIGEGKNPDVELLNDGSKRNCKVFVTATRKEIATSTVRFRSFDSKRQAIPDSATICQAARATSAATTFFEPATVGDSQQKYADGGLGANNPIFEVWEEAKDIWSPNSDNLSKLVKCSVSIGTGHEKTTPIFDGPYKFMTKTLAAIATQTEKTAEQFHRQQSEMFKANRCFRFNVDHGLQEVGLEEYKKFATIMSATSVYLESEAVHTKLIQCAVNLMQKECVCIEDFS</sequence>
<dbReference type="GO" id="GO:0046486">
    <property type="term" value="P:glycerolipid metabolic process"/>
    <property type="evidence" value="ECO:0007669"/>
    <property type="project" value="UniProtKB-ARBA"/>
</dbReference>
<dbReference type="PANTHER" id="PTHR24185:SF1">
    <property type="entry name" value="CALCIUM-INDEPENDENT PHOSPHOLIPASE A2-GAMMA"/>
    <property type="match status" value="1"/>
</dbReference>
<dbReference type="GeneID" id="81438011"/>
<dbReference type="GO" id="GO:0016020">
    <property type="term" value="C:membrane"/>
    <property type="evidence" value="ECO:0007669"/>
    <property type="project" value="TreeGrafter"/>
</dbReference>
<reference evidence="6" key="2">
    <citation type="journal article" date="2023" name="IMA Fungus">
        <title>Comparative genomic study of the Penicillium genus elucidates a diverse pangenome and 15 lateral gene transfer events.</title>
        <authorList>
            <person name="Petersen C."/>
            <person name="Sorensen T."/>
            <person name="Nielsen M.R."/>
            <person name="Sondergaard T.E."/>
            <person name="Sorensen J.L."/>
            <person name="Fitzpatrick D.A."/>
            <person name="Frisvad J.C."/>
            <person name="Nielsen K.L."/>
        </authorList>
    </citation>
    <scope>NUCLEOTIDE SEQUENCE</scope>
    <source>
        <strain evidence="6">IBT 29864</strain>
    </source>
</reference>
<feature type="short sequence motif" description="GXSXG" evidence="4">
    <location>
        <begin position="65"/>
        <end position="69"/>
    </location>
</feature>
<evidence type="ECO:0000259" key="5">
    <source>
        <dbReference type="PROSITE" id="PS51635"/>
    </source>
</evidence>
<feature type="active site" description="Proton acceptor" evidence="4">
    <location>
        <position position="214"/>
    </location>
</feature>
<feature type="domain" description="PNPLA" evidence="5">
    <location>
        <begin position="19"/>
        <end position="227"/>
    </location>
</feature>
<feature type="short sequence motif" description="GXGXXG" evidence="4">
    <location>
        <begin position="23"/>
        <end position="28"/>
    </location>
</feature>
<keyword evidence="2 4" id="KW-0442">Lipid degradation</keyword>
<dbReference type="GO" id="GO:0016042">
    <property type="term" value="P:lipid catabolic process"/>
    <property type="evidence" value="ECO:0007669"/>
    <property type="project" value="UniProtKB-UniRule"/>
</dbReference>
<evidence type="ECO:0000313" key="6">
    <source>
        <dbReference type="EMBL" id="KAJ5369811.1"/>
    </source>
</evidence>
<protein>
    <recommendedName>
        <fullName evidence="5">PNPLA domain-containing protein</fullName>
    </recommendedName>
</protein>
<dbReference type="PANTHER" id="PTHR24185">
    <property type="entry name" value="CALCIUM-INDEPENDENT PHOSPHOLIPASE A2-GAMMA"/>
    <property type="match status" value="1"/>
</dbReference>
<name>A0A9W9S0K3_9EURO</name>
<accession>A0A9W9S0K3</accession>
<reference evidence="6" key="1">
    <citation type="submission" date="2022-11" db="EMBL/GenBank/DDBJ databases">
        <authorList>
            <person name="Petersen C."/>
        </authorList>
    </citation>
    <scope>NUCLEOTIDE SEQUENCE</scope>
    <source>
        <strain evidence="6">IBT 29864</strain>
    </source>
</reference>
<gene>
    <name evidence="6" type="ORF">N7496_005903</name>
</gene>
<evidence type="ECO:0000313" key="7">
    <source>
        <dbReference type="Proteomes" id="UP001147782"/>
    </source>
</evidence>
<feature type="active site" description="Nucleophile" evidence="4">
    <location>
        <position position="67"/>
    </location>
</feature>
<dbReference type="OrthoDB" id="1658288at2759"/>
<proteinExistence type="predicted"/>
<evidence type="ECO:0000256" key="3">
    <source>
        <dbReference type="ARBA" id="ARBA00023098"/>
    </source>
</evidence>
<keyword evidence="7" id="KW-1185">Reference proteome</keyword>
<dbReference type="InterPro" id="IPR002641">
    <property type="entry name" value="PNPLA_dom"/>
</dbReference>
<dbReference type="AlphaFoldDB" id="A0A9W9S0K3"/>
<feature type="short sequence motif" description="DGA/G" evidence="4">
    <location>
        <begin position="214"/>
        <end position="216"/>
    </location>
</feature>
<dbReference type="Pfam" id="PF01734">
    <property type="entry name" value="Patatin"/>
    <property type="match status" value="1"/>
</dbReference>
<dbReference type="GO" id="GO:0047499">
    <property type="term" value="F:calcium-independent phospholipase A2 activity"/>
    <property type="evidence" value="ECO:0007669"/>
    <property type="project" value="TreeGrafter"/>
</dbReference>
<evidence type="ECO:0000256" key="2">
    <source>
        <dbReference type="ARBA" id="ARBA00022963"/>
    </source>
</evidence>
<evidence type="ECO:0000256" key="4">
    <source>
        <dbReference type="PROSITE-ProRule" id="PRU01161"/>
    </source>
</evidence>